<accession>A0A1D9ME02</accession>
<feature type="region of interest" description="Disordered" evidence="1">
    <location>
        <begin position="17"/>
        <end position="36"/>
    </location>
</feature>
<name>A0A1D9ME02_9RHOB</name>
<feature type="compositionally biased region" description="Polar residues" evidence="1">
    <location>
        <begin position="23"/>
        <end position="36"/>
    </location>
</feature>
<dbReference type="RefSeq" id="WP_071166576.1">
    <property type="nucleotide sequence ID" value="NZ_CP017781.1"/>
</dbReference>
<organism evidence="3 4">
    <name type="scientific">Rhodobacter xanthinilyticus</name>
    <dbReference type="NCBI Taxonomy" id="1850250"/>
    <lineage>
        <taxon>Bacteria</taxon>
        <taxon>Pseudomonadati</taxon>
        <taxon>Pseudomonadota</taxon>
        <taxon>Alphaproteobacteria</taxon>
        <taxon>Rhodobacterales</taxon>
        <taxon>Rhodobacter group</taxon>
        <taxon>Rhodobacter</taxon>
    </lineage>
</organism>
<dbReference type="AlphaFoldDB" id="A0A1D9ME02"/>
<evidence type="ECO:0000259" key="2">
    <source>
        <dbReference type="Pfam" id="PF13403"/>
    </source>
</evidence>
<dbReference type="Gene3D" id="2.160.20.160">
    <property type="match status" value="1"/>
</dbReference>
<dbReference type="EMBL" id="CP017781">
    <property type="protein sequence ID" value="AOZ70033.1"/>
    <property type="molecule type" value="Genomic_DNA"/>
</dbReference>
<dbReference type="Gene3D" id="2.170.16.10">
    <property type="entry name" value="Hedgehog/Intein (Hint) domain"/>
    <property type="match status" value="1"/>
</dbReference>
<dbReference type="Proteomes" id="UP000176562">
    <property type="component" value="Chromosome"/>
</dbReference>
<feature type="domain" description="Hedgehog/Intein (Hint)" evidence="2">
    <location>
        <begin position="245"/>
        <end position="390"/>
    </location>
</feature>
<protein>
    <recommendedName>
        <fullName evidence="2">Hedgehog/Intein (Hint) domain-containing protein</fullName>
    </recommendedName>
</protein>
<keyword evidence="4" id="KW-1185">Reference proteome</keyword>
<evidence type="ECO:0000313" key="3">
    <source>
        <dbReference type="EMBL" id="AOZ70033.1"/>
    </source>
</evidence>
<dbReference type="STRING" id="1850250.LPB142_12460"/>
<reference evidence="3 4" key="1">
    <citation type="submission" date="2016-10" db="EMBL/GenBank/DDBJ databases">
        <title>Rhodobacter sp. LPB0142, isolated from sea water.</title>
        <authorList>
            <person name="Kim E."/>
            <person name="Yi H."/>
        </authorList>
    </citation>
    <scope>NUCLEOTIDE SEQUENCE [LARGE SCALE GENOMIC DNA]</scope>
    <source>
        <strain evidence="3 4">LPB0142</strain>
    </source>
</reference>
<dbReference type="SUPFAM" id="SSF51294">
    <property type="entry name" value="Hedgehog/intein (Hint) domain"/>
    <property type="match status" value="1"/>
</dbReference>
<proteinExistence type="predicted"/>
<dbReference type="KEGG" id="rhp:LPB142_12460"/>
<gene>
    <name evidence="3" type="ORF">LPB142_12460</name>
</gene>
<evidence type="ECO:0000313" key="4">
    <source>
        <dbReference type="Proteomes" id="UP000176562"/>
    </source>
</evidence>
<dbReference type="Pfam" id="PF13403">
    <property type="entry name" value="Hint_2"/>
    <property type="match status" value="1"/>
</dbReference>
<dbReference type="InterPro" id="IPR036844">
    <property type="entry name" value="Hint_dom_sf"/>
</dbReference>
<dbReference type="InterPro" id="IPR028992">
    <property type="entry name" value="Hedgehog/Intein_dom"/>
</dbReference>
<evidence type="ECO:0000256" key="1">
    <source>
        <dbReference type="SAM" id="MobiDB-lite"/>
    </source>
</evidence>
<sequence length="445" mass="46834">MANATLTGNAANNAATVTNATNGSGVPSQNGSSVTVTTSNATLSGSGHFYDVNFLGGADTLVSWNMPWVNPESGDKLGFDNISMGTGNDVVELHRSAFYDTLDMGDGDDTLVLDNSGGRNVVMGAGNDVTQVNMTQASAASEEELAQKVGQAPISLDGGTGLDTLDLAGDWTLTLTSGSFTLDTNHDGIGDQVTNVLRADQYGDVLGMPTLLSGTVQWGDILTLSGGDTVVAQATFSNFEALNAVCFTPGTLIETPAGPRPVEALRRGDLVSTRAGARPIRWIGRRRLDLIDLMANPKLMPILVPRGAFGDGLPRRDLHVSPQHRVVVRSKIAERMFGAREVLVAVKQLVGTAGIEVDGELSTVTYYHFMLDDHALVIADGIEAETLYPGPQALSFLSEDARAEISTLFPELEAGAASLALPCLKGRDARALAARHARSGQPLWS</sequence>